<accession>A0ABU1VHR9</accession>
<evidence type="ECO:0000313" key="3">
    <source>
        <dbReference type="EMBL" id="MDR7097034.1"/>
    </source>
</evidence>
<evidence type="ECO:0000256" key="2">
    <source>
        <dbReference type="SAM" id="SignalP"/>
    </source>
</evidence>
<gene>
    <name evidence="3" type="ORF">J2X09_004803</name>
</gene>
<dbReference type="Pfam" id="PF12266">
    <property type="entry name" value="DUF3613"/>
    <property type="match status" value="1"/>
</dbReference>
<reference evidence="3 4" key="1">
    <citation type="submission" date="2023-07" db="EMBL/GenBank/DDBJ databases">
        <title>Sorghum-associated microbial communities from plants grown in Nebraska, USA.</title>
        <authorList>
            <person name="Schachtman D."/>
        </authorList>
    </citation>
    <scope>NUCLEOTIDE SEQUENCE [LARGE SCALE GENOMIC DNA]</scope>
    <source>
        <strain evidence="3 4">BE240</strain>
    </source>
</reference>
<feature type="region of interest" description="Disordered" evidence="1">
    <location>
        <begin position="28"/>
        <end position="69"/>
    </location>
</feature>
<comment type="caution">
    <text evidence="3">The sequence shown here is derived from an EMBL/GenBank/DDBJ whole genome shotgun (WGS) entry which is preliminary data.</text>
</comment>
<keyword evidence="2" id="KW-0732">Signal</keyword>
<name>A0ABU1VHR9_9BURK</name>
<feature type="signal peptide" evidence="2">
    <location>
        <begin position="1"/>
        <end position="26"/>
    </location>
</feature>
<feature type="compositionally biased region" description="Low complexity" evidence="1">
    <location>
        <begin position="28"/>
        <end position="40"/>
    </location>
</feature>
<feature type="chain" id="PRO_5045490918" description="DUF3613 domain-containing protein" evidence="2">
    <location>
        <begin position="27"/>
        <end position="102"/>
    </location>
</feature>
<proteinExistence type="predicted"/>
<dbReference type="InterPro" id="IPR022053">
    <property type="entry name" value="DUF3613"/>
</dbReference>
<evidence type="ECO:0000256" key="1">
    <source>
        <dbReference type="SAM" id="MobiDB-lite"/>
    </source>
</evidence>
<dbReference type="RefSeq" id="WP_204735327.1">
    <property type="nucleotide sequence ID" value="NZ_JAVDWE010000018.1"/>
</dbReference>
<protein>
    <recommendedName>
        <fullName evidence="5">DUF3613 domain-containing protein</fullName>
    </recommendedName>
</protein>
<sequence>MKTRHKRLFHCLPLLAALTAAPALWAQATAAPQTPQAPAAEPEVRVGDATHSLLQRQREGREASPYARPIDGRVADLSHQRYLKSFEQPVPPWFNSGLGQKK</sequence>
<organism evidence="3 4">
    <name type="scientific">Hydrogenophaga laconesensis</name>
    <dbReference type="NCBI Taxonomy" id="1805971"/>
    <lineage>
        <taxon>Bacteria</taxon>
        <taxon>Pseudomonadati</taxon>
        <taxon>Pseudomonadota</taxon>
        <taxon>Betaproteobacteria</taxon>
        <taxon>Burkholderiales</taxon>
        <taxon>Comamonadaceae</taxon>
        <taxon>Hydrogenophaga</taxon>
    </lineage>
</organism>
<evidence type="ECO:0000313" key="4">
    <source>
        <dbReference type="Proteomes" id="UP001265550"/>
    </source>
</evidence>
<keyword evidence="4" id="KW-1185">Reference proteome</keyword>
<evidence type="ECO:0008006" key="5">
    <source>
        <dbReference type="Google" id="ProtNLM"/>
    </source>
</evidence>
<dbReference type="Proteomes" id="UP001265550">
    <property type="component" value="Unassembled WGS sequence"/>
</dbReference>
<dbReference type="EMBL" id="JAVDWE010000018">
    <property type="protein sequence ID" value="MDR7097034.1"/>
    <property type="molecule type" value="Genomic_DNA"/>
</dbReference>